<reference evidence="1" key="1">
    <citation type="submission" date="2014-09" db="EMBL/GenBank/DDBJ databases">
        <authorList>
            <person name="Magalhaes I.L.F."/>
            <person name="Oliveira U."/>
            <person name="Santos F.R."/>
            <person name="Vidigal T.H.D.A."/>
            <person name="Brescovit A.D."/>
            <person name="Santos A.J."/>
        </authorList>
    </citation>
    <scope>NUCLEOTIDE SEQUENCE</scope>
    <source>
        <tissue evidence="1">Shoot tissue taken approximately 20 cm above the soil surface</tissue>
    </source>
</reference>
<sequence>MEIEMTINISAIQKLRAQETCKMNFLESAIDASMYIQRYEEDMAQQNLLTRNIFPLTRTCYLKILARNIVP</sequence>
<organism evidence="1">
    <name type="scientific">Arundo donax</name>
    <name type="common">Giant reed</name>
    <name type="synonym">Donax arundinaceus</name>
    <dbReference type="NCBI Taxonomy" id="35708"/>
    <lineage>
        <taxon>Eukaryota</taxon>
        <taxon>Viridiplantae</taxon>
        <taxon>Streptophyta</taxon>
        <taxon>Embryophyta</taxon>
        <taxon>Tracheophyta</taxon>
        <taxon>Spermatophyta</taxon>
        <taxon>Magnoliopsida</taxon>
        <taxon>Liliopsida</taxon>
        <taxon>Poales</taxon>
        <taxon>Poaceae</taxon>
        <taxon>PACMAD clade</taxon>
        <taxon>Arundinoideae</taxon>
        <taxon>Arundineae</taxon>
        <taxon>Arundo</taxon>
    </lineage>
</organism>
<accession>A0A0A9AME2</accession>
<dbReference type="EMBL" id="GBRH01245579">
    <property type="protein sequence ID" value="JAD52316.1"/>
    <property type="molecule type" value="Transcribed_RNA"/>
</dbReference>
<proteinExistence type="predicted"/>
<evidence type="ECO:0000313" key="1">
    <source>
        <dbReference type="EMBL" id="JAD52316.1"/>
    </source>
</evidence>
<protein>
    <submittedName>
        <fullName evidence="1">Uncharacterized protein</fullName>
    </submittedName>
</protein>
<reference evidence="1" key="2">
    <citation type="journal article" date="2015" name="Data Brief">
        <title>Shoot transcriptome of the giant reed, Arundo donax.</title>
        <authorList>
            <person name="Barrero R.A."/>
            <person name="Guerrero F.D."/>
            <person name="Moolhuijzen P."/>
            <person name="Goolsby J.A."/>
            <person name="Tidwell J."/>
            <person name="Bellgard S.E."/>
            <person name="Bellgard M.I."/>
        </authorList>
    </citation>
    <scope>NUCLEOTIDE SEQUENCE</scope>
    <source>
        <tissue evidence="1">Shoot tissue taken approximately 20 cm above the soil surface</tissue>
    </source>
</reference>
<name>A0A0A9AME2_ARUDO</name>
<dbReference type="AlphaFoldDB" id="A0A0A9AME2"/>